<evidence type="ECO:0000313" key="3">
    <source>
        <dbReference type="EMBL" id="MFC0228342.1"/>
    </source>
</evidence>
<dbReference type="RefSeq" id="WP_380677852.1">
    <property type="nucleotide sequence ID" value="NZ_CP173186.1"/>
</dbReference>
<protein>
    <submittedName>
        <fullName evidence="3">Spore coat U domain-containing protein</fullName>
    </submittedName>
</protein>
<feature type="domain" description="Spore coat protein U/FanG" evidence="2">
    <location>
        <begin position="235"/>
        <end position="360"/>
    </location>
</feature>
<keyword evidence="1" id="KW-0732">Signal</keyword>
<dbReference type="InterPro" id="IPR053167">
    <property type="entry name" value="Spore_coat_component"/>
</dbReference>
<reference evidence="3 4" key="1">
    <citation type="submission" date="2024-09" db="EMBL/GenBank/DDBJ databases">
        <authorList>
            <person name="Sun Q."/>
            <person name="Mori K."/>
        </authorList>
    </citation>
    <scope>NUCLEOTIDE SEQUENCE [LARGE SCALE GENOMIC DNA]</scope>
    <source>
        <strain evidence="3 4">CCM 8626</strain>
    </source>
</reference>
<keyword evidence="4" id="KW-1185">Reference proteome</keyword>
<dbReference type="EMBL" id="JBHLXG010000018">
    <property type="protein sequence ID" value="MFC0228342.1"/>
    <property type="molecule type" value="Genomic_DNA"/>
</dbReference>
<proteinExistence type="predicted"/>
<evidence type="ECO:0000256" key="1">
    <source>
        <dbReference type="SAM" id="SignalP"/>
    </source>
</evidence>
<organism evidence="3 4">
    <name type="scientific">Serratia aquatilis</name>
    <dbReference type="NCBI Taxonomy" id="1737515"/>
    <lineage>
        <taxon>Bacteria</taxon>
        <taxon>Pseudomonadati</taxon>
        <taxon>Pseudomonadota</taxon>
        <taxon>Gammaproteobacteria</taxon>
        <taxon>Enterobacterales</taxon>
        <taxon>Yersiniaceae</taxon>
        <taxon>Serratia</taxon>
    </lineage>
</organism>
<accession>A0ABV6EH57</accession>
<evidence type="ECO:0000259" key="2">
    <source>
        <dbReference type="Pfam" id="PF05229"/>
    </source>
</evidence>
<dbReference type="PANTHER" id="PTHR37089:SF1">
    <property type="entry name" value="MEMBRANE PROTEIN"/>
    <property type="match status" value="1"/>
</dbReference>
<dbReference type="PANTHER" id="PTHR37089">
    <property type="entry name" value="PROTEIN U-RELATED"/>
    <property type="match status" value="1"/>
</dbReference>
<sequence>MRMITLNLLLLALSLTCMPSAWAVTADWKHICTIHWDNEVIDFTAGGAVSPLELADTPQDYSQAVHVWCYEAPDVTTGDAQHIGLVIEQQSSATSFLAMSTNQANQSLLPFVFCLGNHGSNLLCVDAVNKKLTYDWGTDPSIPALMPQIFQKVTDGEMPDDCKAHNDCHRWLPFHSGPYDYVAHVHITTDPKQIASSPPTPGTYSDVIHLRLNGQVASGRKLLPDFDLSQTNNPTVTLQATLKDDCRIISTPDVNFDGAFSSELWHLQSISVRCTNTTPYTISFQGLNDINGWHQMKSQTSDTFLRYQMYKDISHTQVWDGSKTAGVGTGKEYVVEVYYATDPSQPNVPAGVYKDTVTMTLSY</sequence>
<dbReference type="SMART" id="SM00972">
    <property type="entry name" value="SCPU"/>
    <property type="match status" value="1"/>
</dbReference>
<dbReference type="Pfam" id="PF05229">
    <property type="entry name" value="SCPU"/>
    <property type="match status" value="1"/>
</dbReference>
<dbReference type="Proteomes" id="UP001589792">
    <property type="component" value="Unassembled WGS sequence"/>
</dbReference>
<feature type="chain" id="PRO_5045887388" evidence="1">
    <location>
        <begin position="24"/>
        <end position="363"/>
    </location>
</feature>
<gene>
    <name evidence="3" type="ORF">ACFFJ3_17880</name>
</gene>
<comment type="caution">
    <text evidence="3">The sequence shown here is derived from an EMBL/GenBank/DDBJ whole genome shotgun (WGS) entry which is preliminary data.</text>
</comment>
<dbReference type="InterPro" id="IPR007893">
    <property type="entry name" value="Spore_coat_U/FanG"/>
</dbReference>
<feature type="signal peptide" evidence="1">
    <location>
        <begin position="1"/>
        <end position="23"/>
    </location>
</feature>
<evidence type="ECO:0000313" key="4">
    <source>
        <dbReference type="Proteomes" id="UP001589792"/>
    </source>
</evidence>
<name>A0ABV6EH57_9GAMM</name>